<dbReference type="EMBL" id="NBSK02000001">
    <property type="protein sequence ID" value="KAJ0226761.1"/>
    <property type="molecule type" value="Genomic_DNA"/>
</dbReference>
<dbReference type="PANTHER" id="PTHR33116:SF77">
    <property type="entry name" value="RNA-DIRECTED DNA POLYMERASE"/>
    <property type="match status" value="1"/>
</dbReference>
<proteinExistence type="predicted"/>
<comment type="caution">
    <text evidence="1">The sequence shown here is derived from an EMBL/GenBank/DDBJ whole genome shotgun (WGS) entry which is preliminary data.</text>
</comment>
<evidence type="ECO:0008006" key="3">
    <source>
        <dbReference type="Google" id="ProtNLM"/>
    </source>
</evidence>
<dbReference type="PANTHER" id="PTHR33116">
    <property type="entry name" value="REVERSE TRANSCRIPTASE ZINC-BINDING DOMAIN-CONTAINING PROTEIN-RELATED-RELATED"/>
    <property type="match status" value="1"/>
</dbReference>
<dbReference type="Proteomes" id="UP000235145">
    <property type="component" value="Unassembled WGS sequence"/>
</dbReference>
<sequence>MDKLDVSNYLVTKSIGTGQRGINKTIHVSKRDSVGRPPFIVSIYDVEGLKVALDRFAQKWSKTPIFRFADDTLFHGEWSTVNAKNLMRLLRCFHISSGLSINFSKRRVIGVGVSSQEVGGFARVLSCIDENLPFNYLGLSVGGSMTRKNNWQCLVDKFKNKLSYSIARCLSIGGKLVICKSVHEHLSSYMFSLYKAPNQIIKNLVYIRRNFFLGGNSDKRKVEWVAWNKVLNLKALGVLEFGSLQALNC</sequence>
<gene>
    <name evidence="1" type="ORF">LSAT_V11C100004370</name>
</gene>
<organism evidence="1 2">
    <name type="scientific">Lactuca sativa</name>
    <name type="common">Garden lettuce</name>
    <dbReference type="NCBI Taxonomy" id="4236"/>
    <lineage>
        <taxon>Eukaryota</taxon>
        <taxon>Viridiplantae</taxon>
        <taxon>Streptophyta</taxon>
        <taxon>Embryophyta</taxon>
        <taxon>Tracheophyta</taxon>
        <taxon>Spermatophyta</taxon>
        <taxon>Magnoliopsida</taxon>
        <taxon>eudicotyledons</taxon>
        <taxon>Gunneridae</taxon>
        <taxon>Pentapetalae</taxon>
        <taxon>asterids</taxon>
        <taxon>campanulids</taxon>
        <taxon>Asterales</taxon>
        <taxon>Asteraceae</taxon>
        <taxon>Cichorioideae</taxon>
        <taxon>Cichorieae</taxon>
        <taxon>Lactucinae</taxon>
        <taxon>Lactuca</taxon>
    </lineage>
</organism>
<accession>A0A9R1XUX5</accession>
<name>A0A9R1XUX5_LACSA</name>
<reference evidence="1 2" key="1">
    <citation type="journal article" date="2017" name="Nat. Commun.">
        <title>Genome assembly with in vitro proximity ligation data and whole-genome triplication in lettuce.</title>
        <authorList>
            <person name="Reyes-Chin-Wo S."/>
            <person name="Wang Z."/>
            <person name="Yang X."/>
            <person name="Kozik A."/>
            <person name="Arikit S."/>
            <person name="Song C."/>
            <person name="Xia L."/>
            <person name="Froenicke L."/>
            <person name="Lavelle D.O."/>
            <person name="Truco M.J."/>
            <person name="Xia R."/>
            <person name="Zhu S."/>
            <person name="Xu C."/>
            <person name="Xu H."/>
            <person name="Xu X."/>
            <person name="Cox K."/>
            <person name="Korf I."/>
            <person name="Meyers B.C."/>
            <person name="Michelmore R.W."/>
        </authorList>
    </citation>
    <scope>NUCLEOTIDE SEQUENCE [LARGE SCALE GENOMIC DNA]</scope>
    <source>
        <strain evidence="2">cv. Salinas</strain>
        <tissue evidence="1">Seedlings</tissue>
    </source>
</reference>
<keyword evidence="2" id="KW-1185">Reference proteome</keyword>
<dbReference type="AlphaFoldDB" id="A0A9R1XUX5"/>
<evidence type="ECO:0000313" key="1">
    <source>
        <dbReference type="EMBL" id="KAJ0226761.1"/>
    </source>
</evidence>
<protein>
    <recommendedName>
        <fullName evidence="3">Reverse transcriptase domain-containing protein</fullName>
    </recommendedName>
</protein>
<evidence type="ECO:0000313" key="2">
    <source>
        <dbReference type="Proteomes" id="UP000235145"/>
    </source>
</evidence>